<dbReference type="WBParaSite" id="JU765_v2.g5580.t1">
    <property type="protein sequence ID" value="JU765_v2.g5580.t1"/>
    <property type="gene ID" value="JU765_v2.g5580"/>
</dbReference>
<organism evidence="1 2">
    <name type="scientific">Panagrolaimus sp. JU765</name>
    <dbReference type="NCBI Taxonomy" id="591449"/>
    <lineage>
        <taxon>Eukaryota</taxon>
        <taxon>Metazoa</taxon>
        <taxon>Ecdysozoa</taxon>
        <taxon>Nematoda</taxon>
        <taxon>Chromadorea</taxon>
        <taxon>Rhabditida</taxon>
        <taxon>Tylenchina</taxon>
        <taxon>Panagrolaimomorpha</taxon>
        <taxon>Panagrolaimoidea</taxon>
        <taxon>Panagrolaimidae</taxon>
        <taxon>Panagrolaimus</taxon>
    </lineage>
</organism>
<name>A0AC34RCP9_9BILA</name>
<reference evidence="2" key="1">
    <citation type="submission" date="2022-11" db="UniProtKB">
        <authorList>
            <consortium name="WormBaseParasite"/>
        </authorList>
    </citation>
    <scope>IDENTIFICATION</scope>
</reference>
<sequence>MPVLNGIEVDCCTRFSLWCDGAVQRRTLTDVPQLPWKIFRYAVYCHFCASMFGIVLGITCFCVGVQNSYLYEEVNCSDGADVFVPIANSMTAFIGLLALKQGHLAWNSFLHFIFCVLMILYNTFAVVDTALMANRWTAWVHKPRSDQNWPKSFAWIDWVLAIVLLLNLVLCCVLTFIHIVYHRDCCGWQRTRERRLLTANTSQI</sequence>
<accession>A0AC34RCP9</accession>
<dbReference type="Proteomes" id="UP000887576">
    <property type="component" value="Unplaced"/>
</dbReference>
<proteinExistence type="predicted"/>
<evidence type="ECO:0000313" key="1">
    <source>
        <dbReference type="Proteomes" id="UP000887576"/>
    </source>
</evidence>
<protein>
    <submittedName>
        <fullName evidence="2">Uncharacterized protein</fullName>
    </submittedName>
</protein>
<evidence type="ECO:0000313" key="2">
    <source>
        <dbReference type="WBParaSite" id="JU765_v2.g5580.t1"/>
    </source>
</evidence>